<dbReference type="SMART" id="SM00849">
    <property type="entry name" value="Lactamase_B"/>
    <property type="match status" value="1"/>
</dbReference>
<feature type="transmembrane region" description="Helical" evidence="6">
    <location>
        <begin position="183"/>
        <end position="205"/>
    </location>
</feature>
<gene>
    <name evidence="8" type="ORF">HZB08_03140</name>
</gene>
<dbReference type="InterPro" id="IPR001279">
    <property type="entry name" value="Metallo-B-lactamas"/>
</dbReference>
<name>A0A9D6YXX4_UNCSA</name>
<dbReference type="Proteomes" id="UP000808761">
    <property type="component" value="Unassembled WGS sequence"/>
</dbReference>
<evidence type="ECO:0000313" key="9">
    <source>
        <dbReference type="Proteomes" id="UP000808761"/>
    </source>
</evidence>
<sequence length="482" mass="52510">MGQLFDRRKEAYTALALSAFVLLVMNPRNLFDIGFQLSFSATYGLLYIAPVLEKRMPALLAFSLAPIMATSPLVAFYFGQISPGAIVANLLVLPWMECMVILGFSTALLGFVFLPPAQILGGTLYLLLWLLDSITNAAAAIPGAWFYVAAPSPVFIFIYYAVLAVLVEVMRKEKKIKITFRRAAFVVLFLLSFFLWDRIASATIYGARELAVTFLDVGQGDSTLIEAPDGKKILIDGGGMEGGGGAGTGEGEGEGIGMTDRVGKGIVLPFLHRKGINRLDLVILTHPHADHLGGLNEVLEEIKVDQVLDNGQTYDSDAYRRFRSLIEANKIKYSAAQAGQVIDFGGNLKGFVLNPIYPPLNEANSDSVVMRLVYGNISFLFTGDAGKETEERMLQLSGCDLHSKILKVGHHGGEAATSDEFLKAVAPETAVISAGRHNRYRHPHASTFIKLAENGVKIYRTDENGTVTVRTDGREAVIESRK</sequence>
<evidence type="ECO:0000256" key="2">
    <source>
        <dbReference type="ARBA" id="ARBA00022475"/>
    </source>
</evidence>
<dbReference type="Pfam" id="PF03772">
    <property type="entry name" value="Competence"/>
    <property type="match status" value="1"/>
</dbReference>
<dbReference type="InterPro" id="IPR004797">
    <property type="entry name" value="Competence_ComEC/Rec2"/>
</dbReference>
<dbReference type="NCBIfam" id="TIGR00360">
    <property type="entry name" value="ComEC_N-term"/>
    <property type="match status" value="1"/>
</dbReference>
<dbReference type="InterPro" id="IPR036866">
    <property type="entry name" value="RibonucZ/Hydroxyglut_hydro"/>
</dbReference>
<dbReference type="PANTHER" id="PTHR30619">
    <property type="entry name" value="DNA INTERNALIZATION/COMPETENCE PROTEIN COMEC/REC2"/>
    <property type="match status" value="1"/>
</dbReference>
<dbReference type="Pfam" id="PF00753">
    <property type="entry name" value="Lactamase_B"/>
    <property type="match status" value="1"/>
</dbReference>
<dbReference type="InterPro" id="IPR052159">
    <property type="entry name" value="Competence_DNA_uptake"/>
</dbReference>
<evidence type="ECO:0000256" key="6">
    <source>
        <dbReference type="SAM" id="Phobius"/>
    </source>
</evidence>
<comment type="caution">
    <text evidence="8">The sequence shown here is derived from an EMBL/GenBank/DDBJ whole genome shotgun (WGS) entry which is preliminary data.</text>
</comment>
<feature type="transmembrane region" description="Helical" evidence="6">
    <location>
        <begin position="33"/>
        <end position="52"/>
    </location>
</feature>
<proteinExistence type="predicted"/>
<feature type="transmembrane region" description="Helical" evidence="6">
    <location>
        <begin position="154"/>
        <end position="171"/>
    </location>
</feature>
<protein>
    <submittedName>
        <fullName evidence="8">DNA internalization-related competence protein ComEC/Rec2</fullName>
    </submittedName>
</protein>
<accession>A0A9D6YXX4</accession>
<keyword evidence="2" id="KW-1003">Cell membrane</keyword>
<keyword evidence="5 6" id="KW-0472">Membrane</keyword>
<evidence type="ECO:0000256" key="3">
    <source>
        <dbReference type="ARBA" id="ARBA00022692"/>
    </source>
</evidence>
<dbReference type="AlphaFoldDB" id="A0A9D6YXX4"/>
<dbReference type="CDD" id="cd07731">
    <property type="entry name" value="ComA-like_MBL-fold"/>
    <property type="match status" value="1"/>
</dbReference>
<feature type="transmembrane region" description="Helical" evidence="6">
    <location>
        <begin position="91"/>
        <end position="114"/>
    </location>
</feature>
<organism evidence="8 9">
    <name type="scientific">Candidatus Saganbacteria bacterium</name>
    <dbReference type="NCBI Taxonomy" id="2575572"/>
    <lineage>
        <taxon>Bacteria</taxon>
        <taxon>Bacillati</taxon>
        <taxon>Saganbacteria</taxon>
    </lineage>
</organism>
<dbReference type="Gene3D" id="3.60.15.10">
    <property type="entry name" value="Ribonuclease Z/Hydroxyacylglutathione hydrolase-like"/>
    <property type="match status" value="1"/>
</dbReference>
<feature type="transmembrane region" description="Helical" evidence="6">
    <location>
        <begin position="126"/>
        <end position="148"/>
    </location>
</feature>
<dbReference type="NCBIfam" id="TIGR00361">
    <property type="entry name" value="ComEC_Rec2"/>
    <property type="match status" value="1"/>
</dbReference>
<feature type="transmembrane region" description="Helical" evidence="6">
    <location>
        <begin position="59"/>
        <end position="79"/>
    </location>
</feature>
<keyword evidence="4 6" id="KW-1133">Transmembrane helix</keyword>
<evidence type="ECO:0000256" key="4">
    <source>
        <dbReference type="ARBA" id="ARBA00022989"/>
    </source>
</evidence>
<reference evidence="8" key="1">
    <citation type="submission" date="2020-07" db="EMBL/GenBank/DDBJ databases">
        <title>Huge and variable diversity of episymbiotic CPR bacteria and DPANN archaea in groundwater ecosystems.</title>
        <authorList>
            <person name="He C.Y."/>
            <person name="Keren R."/>
            <person name="Whittaker M."/>
            <person name="Farag I.F."/>
            <person name="Doudna J."/>
            <person name="Cate J.H.D."/>
            <person name="Banfield J.F."/>
        </authorList>
    </citation>
    <scope>NUCLEOTIDE SEQUENCE</scope>
    <source>
        <strain evidence="8">NC_groundwater_1860_Pr3_B-0.1um_51_7</strain>
    </source>
</reference>
<evidence type="ECO:0000313" key="8">
    <source>
        <dbReference type="EMBL" id="MBI5078995.1"/>
    </source>
</evidence>
<evidence type="ECO:0000259" key="7">
    <source>
        <dbReference type="SMART" id="SM00849"/>
    </source>
</evidence>
<dbReference type="SUPFAM" id="SSF56281">
    <property type="entry name" value="Metallo-hydrolase/oxidoreductase"/>
    <property type="match status" value="1"/>
</dbReference>
<evidence type="ECO:0000256" key="1">
    <source>
        <dbReference type="ARBA" id="ARBA00004651"/>
    </source>
</evidence>
<dbReference type="PANTHER" id="PTHR30619:SF1">
    <property type="entry name" value="RECOMBINATION PROTEIN 2"/>
    <property type="match status" value="1"/>
</dbReference>
<dbReference type="InterPro" id="IPR035681">
    <property type="entry name" value="ComA-like_MBL"/>
</dbReference>
<dbReference type="EMBL" id="JACRKR010000153">
    <property type="protein sequence ID" value="MBI5078995.1"/>
    <property type="molecule type" value="Genomic_DNA"/>
</dbReference>
<dbReference type="GO" id="GO:0030420">
    <property type="term" value="P:establishment of competence for transformation"/>
    <property type="evidence" value="ECO:0007669"/>
    <property type="project" value="InterPro"/>
</dbReference>
<comment type="subcellular location">
    <subcellularLocation>
        <location evidence="1">Cell membrane</location>
        <topology evidence="1">Multi-pass membrane protein</topology>
    </subcellularLocation>
</comment>
<evidence type="ECO:0000256" key="5">
    <source>
        <dbReference type="ARBA" id="ARBA00023136"/>
    </source>
</evidence>
<dbReference type="InterPro" id="IPR004477">
    <property type="entry name" value="ComEC_N"/>
</dbReference>
<dbReference type="GO" id="GO:0005886">
    <property type="term" value="C:plasma membrane"/>
    <property type="evidence" value="ECO:0007669"/>
    <property type="project" value="UniProtKB-SubCell"/>
</dbReference>
<keyword evidence="3 6" id="KW-0812">Transmembrane</keyword>
<feature type="domain" description="Metallo-beta-lactamase" evidence="7">
    <location>
        <begin position="219"/>
        <end position="436"/>
    </location>
</feature>